<dbReference type="AlphaFoldDB" id="A0ABD6DZC6"/>
<dbReference type="SUPFAM" id="SSF52540">
    <property type="entry name" value="P-loop containing nucleoside triphosphate hydrolases"/>
    <property type="match status" value="1"/>
</dbReference>
<evidence type="ECO:0000256" key="2">
    <source>
        <dbReference type="ARBA" id="ARBA00022448"/>
    </source>
</evidence>
<comment type="similarity">
    <text evidence="1">Belongs to the ABC transporter superfamily.</text>
</comment>
<reference evidence="6 7" key="1">
    <citation type="journal article" date="2019" name="Int. J. Syst. Evol. Microbiol.">
        <title>The Global Catalogue of Microorganisms (GCM) 10K type strain sequencing project: providing services to taxonomists for standard genome sequencing and annotation.</title>
        <authorList>
            <consortium name="The Broad Institute Genomics Platform"/>
            <consortium name="The Broad Institute Genome Sequencing Center for Infectious Disease"/>
            <person name="Wu L."/>
            <person name="Ma J."/>
        </authorList>
    </citation>
    <scope>NUCLEOTIDE SEQUENCE [LARGE SCALE GENOMIC DNA]</scope>
    <source>
        <strain evidence="6 7">CGMCC 1.10387</strain>
    </source>
</reference>
<keyword evidence="4 6" id="KW-0067">ATP-binding</keyword>
<dbReference type="InterPro" id="IPR027417">
    <property type="entry name" value="P-loop_NTPase"/>
</dbReference>
<evidence type="ECO:0000313" key="7">
    <source>
        <dbReference type="Proteomes" id="UP001597092"/>
    </source>
</evidence>
<evidence type="ECO:0000313" key="6">
    <source>
        <dbReference type="EMBL" id="MFD1687606.1"/>
    </source>
</evidence>
<dbReference type="InterPro" id="IPR003593">
    <property type="entry name" value="AAA+_ATPase"/>
</dbReference>
<dbReference type="PANTHER" id="PTHR43335:SF4">
    <property type="entry name" value="ABC TRANSPORTER, ATP-BINDING PROTEIN"/>
    <property type="match status" value="1"/>
</dbReference>
<keyword evidence="3" id="KW-0547">Nucleotide-binding</keyword>
<dbReference type="PANTHER" id="PTHR43335">
    <property type="entry name" value="ABC TRANSPORTER, ATP-BINDING PROTEIN"/>
    <property type="match status" value="1"/>
</dbReference>
<feature type="domain" description="ABC transporter" evidence="5">
    <location>
        <begin position="6"/>
        <end position="231"/>
    </location>
</feature>
<accession>A0ABD6DZC6</accession>
<comment type="caution">
    <text evidence="6">The sequence shown here is derived from an EMBL/GenBank/DDBJ whole genome shotgun (WGS) entry which is preliminary data.</text>
</comment>
<dbReference type="Pfam" id="PF00005">
    <property type="entry name" value="ABC_tran"/>
    <property type="match status" value="1"/>
</dbReference>
<dbReference type="GO" id="GO:0005524">
    <property type="term" value="F:ATP binding"/>
    <property type="evidence" value="ECO:0007669"/>
    <property type="project" value="UniProtKB-KW"/>
</dbReference>
<sequence length="253" mass="27168">MSDPAILTERLTKQYGSTTAVDELTLTVEGDEIYGFLGPNGAGKSTTIGMLMDYLRPTTGSISVLGQDPQRDVVDVHSRIGILPDRYSLYGGLTARQHLELVLDTKRVSDSPAELLDRVGLDAVDGQSVGTFSQGMEQRLALAMALVGDPDLLVLDEPFTGLDPHGVRTVREIVHEENDRGAAIFFSSHVLGQVELVCDRVGILHEGRLVAEGTIDSLRAETTVGSDATVEEIFVAVTDGPELSDESSTETTQ</sequence>
<keyword evidence="2" id="KW-0813">Transport</keyword>
<keyword evidence="7" id="KW-1185">Reference proteome</keyword>
<evidence type="ECO:0000256" key="3">
    <source>
        <dbReference type="ARBA" id="ARBA00022741"/>
    </source>
</evidence>
<evidence type="ECO:0000256" key="1">
    <source>
        <dbReference type="ARBA" id="ARBA00005417"/>
    </source>
</evidence>
<dbReference type="PROSITE" id="PS50893">
    <property type="entry name" value="ABC_TRANSPORTER_2"/>
    <property type="match status" value="1"/>
</dbReference>
<dbReference type="SMART" id="SM00382">
    <property type="entry name" value="AAA"/>
    <property type="match status" value="1"/>
</dbReference>
<dbReference type="Proteomes" id="UP001597092">
    <property type="component" value="Unassembled WGS sequence"/>
</dbReference>
<evidence type="ECO:0000259" key="5">
    <source>
        <dbReference type="PROSITE" id="PS50893"/>
    </source>
</evidence>
<organism evidence="6 7">
    <name type="scientific">Halobellus litoreus</name>
    <dbReference type="NCBI Taxonomy" id="755310"/>
    <lineage>
        <taxon>Archaea</taxon>
        <taxon>Methanobacteriati</taxon>
        <taxon>Methanobacteriota</taxon>
        <taxon>Stenosarchaea group</taxon>
        <taxon>Halobacteria</taxon>
        <taxon>Halobacteriales</taxon>
        <taxon>Haloferacaceae</taxon>
        <taxon>Halobellus</taxon>
    </lineage>
</organism>
<name>A0ABD6DZC6_9EURY</name>
<dbReference type="RefSeq" id="WP_256308999.1">
    <property type="nucleotide sequence ID" value="NZ_JANHAW010000003.1"/>
</dbReference>
<dbReference type="EMBL" id="JBHUDP010000018">
    <property type="protein sequence ID" value="MFD1687606.1"/>
    <property type="molecule type" value="Genomic_DNA"/>
</dbReference>
<protein>
    <submittedName>
        <fullName evidence="6">ABC transporter ATP-binding protein</fullName>
    </submittedName>
</protein>
<dbReference type="CDD" id="cd03230">
    <property type="entry name" value="ABC_DR_subfamily_A"/>
    <property type="match status" value="1"/>
</dbReference>
<evidence type="ECO:0000256" key="4">
    <source>
        <dbReference type="ARBA" id="ARBA00022840"/>
    </source>
</evidence>
<dbReference type="InterPro" id="IPR003439">
    <property type="entry name" value="ABC_transporter-like_ATP-bd"/>
</dbReference>
<dbReference type="Gene3D" id="3.40.50.300">
    <property type="entry name" value="P-loop containing nucleotide triphosphate hydrolases"/>
    <property type="match status" value="1"/>
</dbReference>
<gene>
    <name evidence="6" type="ORF">ACFSAS_18660</name>
</gene>
<proteinExistence type="inferred from homology"/>